<protein>
    <submittedName>
        <fullName evidence="12">Zinc finger and BTB domain-containing protein 47 isoform X1</fullName>
    </submittedName>
</protein>
<dbReference type="Gene3D" id="3.30.710.10">
    <property type="entry name" value="Potassium Channel Kv1.1, Chain A"/>
    <property type="match status" value="1"/>
</dbReference>
<evidence type="ECO:0000256" key="10">
    <source>
        <dbReference type="SAM" id="MobiDB-lite"/>
    </source>
</evidence>
<dbReference type="InterPro" id="IPR050457">
    <property type="entry name" value="ZnFinger_BTB_dom_contain"/>
</dbReference>
<keyword evidence="8" id="KW-0804">Transcription</keyword>
<dbReference type="AlphaFoldDB" id="A0A8T2MMS8"/>
<keyword evidence="4" id="KW-0863">Zinc-finger</keyword>
<feature type="region of interest" description="Disordered" evidence="10">
    <location>
        <begin position="113"/>
        <end position="248"/>
    </location>
</feature>
<reference evidence="12 13" key="1">
    <citation type="submission" date="2021-07" db="EMBL/GenBank/DDBJ databases">
        <authorList>
            <person name="Imarazene B."/>
            <person name="Zahm M."/>
            <person name="Klopp C."/>
            <person name="Cabau C."/>
            <person name="Beille S."/>
            <person name="Jouanno E."/>
            <person name="Castinel A."/>
            <person name="Lluch J."/>
            <person name="Gil L."/>
            <person name="Kuchtly C."/>
            <person name="Lopez Roques C."/>
            <person name="Donnadieu C."/>
            <person name="Parrinello H."/>
            <person name="Journot L."/>
            <person name="Du K."/>
            <person name="Schartl M."/>
            <person name="Retaux S."/>
            <person name="Guiguen Y."/>
        </authorList>
    </citation>
    <scope>NUCLEOTIDE SEQUENCE [LARGE SCALE GENOMIC DNA]</scope>
    <source>
        <strain evidence="12">Pach_M1</strain>
        <tissue evidence="12">Testis</tissue>
    </source>
</reference>
<dbReference type="InterPro" id="IPR000210">
    <property type="entry name" value="BTB/POZ_dom"/>
</dbReference>
<keyword evidence="3" id="KW-0677">Repeat</keyword>
<keyword evidence="2" id="KW-0479">Metal-binding</keyword>
<comment type="caution">
    <text evidence="12">The sequence shown here is derived from an EMBL/GenBank/DDBJ whole genome shotgun (WGS) entry which is preliminary data.</text>
</comment>
<keyword evidence="5" id="KW-0862">Zinc</keyword>
<proteinExistence type="predicted"/>
<evidence type="ECO:0000256" key="4">
    <source>
        <dbReference type="ARBA" id="ARBA00022771"/>
    </source>
</evidence>
<evidence type="ECO:0000256" key="1">
    <source>
        <dbReference type="ARBA" id="ARBA00004123"/>
    </source>
</evidence>
<dbReference type="EMBL" id="JAICCE010000001">
    <property type="protein sequence ID" value="KAG9283305.1"/>
    <property type="molecule type" value="Genomic_DNA"/>
</dbReference>
<dbReference type="GO" id="GO:0005634">
    <property type="term" value="C:nucleus"/>
    <property type="evidence" value="ECO:0007669"/>
    <property type="project" value="UniProtKB-SubCell"/>
</dbReference>
<evidence type="ECO:0000256" key="7">
    <source>
        <dbReference type="ARBA" id="ARBA00023125"/>
    </source>
</evidence>
<comment type="subcellular location">
    <subcellularLocation>
        <location evidence="1">Nucleus</location>
    </subcellularLocation>
</comment>
<evidence type="ECO:0000256" key="6">
    <source>
        <dbReference type="ARBA" id="ARBA00023015"/>
    </source>
</evidence>
<dbReference type="PANTHER" id="PTHR46105">
    <property type="entry name" value="AGAP004733-PA"/>
    <property type="match status" value="1"/>
</dbReference>
<dbReference type="SUPFAM" id="SSF54695">
    <property type="entry name" value="POZ domain"/>
    <property type="match status" value="1"/>
</dbReference>
<name>A0A8T2MMS8_ASTMX</name>
<dbReference type="GO" id="GO:0000981">
    <property type="term" value="F:DNA-binding transcription factor activity, RNA polymerase II-specific"/>
    <property type="evidence" value="ECO:0007669"/>
    <property type="project" value="TreeGrafter"/>
</dbReference>
<dbReference type="Proteomes" id="UP000752171">
    <property type="component" value="Unassembled WGS sequence"/>
</dbReference>
<accession>A0A8T2MMS8</accession>
<dbReference type="InterPro" id="IPR011333">
    <property type="entry name" value="SKP1/BTB/POZ_sf"/>
</dbReference>
<feature type="compositionally biased region" description="Basic and acidic residues" evidence="10">
    <location>
        <begin position="184"/>
        <end position="193"/>
    </location>
</feature>
<feature type="domain" description="BTB" evidence="11">
    <location>
        <begin position="15"/>
        <end position="83"/>
    </location>
</feature>
<feature type="compositionally biased region" description="Low complexity" evidence="10">
    <location>
        <begin position="134"/>
        <end position="153"/>
    </location>
</feature>
<evidence type="ECO:0000256" key="9">
    <source>
        <dbReference type="ARBA" id="ARBA00023242"/>
    </source>
</evidence>
<organism evidence="12 13">
    <name type="scientific">Astyanax mexicanus</name>
    <name type="common">Blind cave fish</name>
    <name type="synonym">Astyanax fasciatus mexicanus</name>
    <dbReference type="NCBI Taxonomy" id="7994"/>
    <lineage>
        <taxon>Eukaryota</taxon>
        <taxon>Metazoa</taxon>
        <taxon>Chordata</taxon>
        <taxon>Craniata</taxon>
        <taxon>Vertebrata</taxon>
        <taxon>Euteleostomi</taxon>
        <taxon>Actinopterygii</taxon>
        <taxon>Neopterygii</taxon>
        <taxon>Teleostei</taxon>
        <taxon>Ostariophysi</taxon>
        <taxon>Characiformes</taxon>
        <taxon>Characoidei</taxon>
        <taxon>Acestrorhamphidae</taxon>
        <taxon>Acestrorhamphinae</taxon>
        <taxon>Astyanax</taxon>
    </lineage>
</organism>
<keyword evidence="7" id="KW-0238">DNA-binding</keyword>
<evidence type="ECO:0000256" key="2">
    <source>
        <dbReference type="ARBA" id="ARBA00022723"/>
    </source>
</evidence>
<evidence type="ECO:0000256" key="3">
    <source>
        <dbReference type="ARBA" id="ARBA00022737"/>
    </source>
</evidence>
<evidence type="ECO:0000256" key="5">
    <source>
        <dbReference type="ARBA" id="ARBA00022833"/>
    </source>
</evidence>
<keyword evidence="6" id="KW-0805">Transcription regulation</keyword>
<dbReference type="SMART" id="SM00225">
    <property type="entry name" value="BTB"/>
    <property type="match status" value="1"/>
</dbReference>
<feature type="compositionally biased region" description="Low complexity" evidence="10">
    <location>
        <begin position="209"/>
        <end position="221"/>
    </location>
</feature>
<dbReference type="GO" id="GO:0000978">
    <property type="term" value="F:RNA polymerase II cis-regulatory region sequence-specific DNA binding"/>
    <property type="evidence" value="ECO:0007669"/>
    <property type="project" value="TreeGrafter"/>
</dbReference>
<evidence type="ECO:0000313" key="13">
    <source>
        <dbReference type="Proteomes" id="UP000752171"/>
    </source>
</evidence>
<keyword evidence="9" id="KW-0539">Nucleus</keyword>
<sequence>MDRLNEQRLFQPDLCDVDLVLVRQRSNFPAHKGVLAAHSPFFQALFTRGKELRRVDLALEALTSQGLQQILNFIYTSKLLVTSRTVREVLRAASVLQMNELVTSCRELISSQSLGSGETSSAASTQRSAEDVPHYPTSTWPTTTPSHPATCTTGFIFTGTASGSSRRPSRMQPWAVTPHRASHRLQEPSDHPPHTSQDMPHSHRLDTAGPGLLPPTLLSPHSHLHPQPHTHLQLHTPPPGKRNRRHHL</sequence>
<evidence type="ECO:0000256" key="8">
    <source>
        <dbReference type="ARBA" id="ARBA00023163"/>
    </source>
</evidence>
<dbReference type="GO" id="GO:0008270">
    <property type="term" value="F:zinc ion binding"/>
    <property type="evidence" value="ECO:0007669"/>
    <property type="project" value="UniProtKB-KW"/>
</dbReference>
<dbReference type="Pfam" id="PF00651">
    <property type="entry name" value="BTB"/>
    <property type="match status" value="1"/>
</dbReference>
<dbReference type="PROSITE" id="PS50097">
    <property type="entry name" value="BTB"/>
    <property type="match status" value="1"/>
</dbReference>
<dbReference type="PANTHER" id="PTHR46105:SF5">
    <property type="entry name" value="ZINC FINGER AND BTB DOMAIN-CONTAINING PROTEIN 44 ISOFORM X1"/>
    <property type="match status" value="1"/>
</dbReference>
<gene>
    <name evidence="12" type="primary">ZBTB47</name>
    <name evidence="12" type="ORF">AMEX_G2058</name>
</gene>
<evidence type="ECO:0000259" key="11">
    <source>
        <dbReference type="PROSITE" id="PS50097"/>
    </source>
</evidence>
<evidence type="ECO:0000313" key="12">
    <source>
        <dbReference type="EMBL" id="KAG9283305.1"/>
    </source>
</evidence>